<dbReference type="OrthoDB" id="1947591at2"/>
<organism evidence="2 3">
    <name type="scientific">Bacillus solimangrovi</name>
    <dbReference type="NCBI Taxonomy" id="1305675"/>
    <lineage>
        <taxon>Bacteria</taxon>
        <taxon>Bacillati</taxon>
        <taxon>Bacillota</taxon>
        <taxon>Bacilli</taxon>
        <taxon>Bacillales</taxon>
        <taxon>Bacillaceae</taxon>
        <taxon>Bacillus</taxon>
    </lineage>
</organism>
<sequence length="283" mass="33260">MRTIFLLIFCFIFLYACSNEKSAFSYKDTYDESNVITMREFTTDDKQTHFTIYNESELNDERIEAITDEINTSYEAILEYNNGYEWSEKISIHLRKSSNTPYALKDEIVIYDTWGEDYQLTHELAHVLLGVGNMRYGEFDNENGLLTQEGFPVYLSERVYPEKDIHSHSSLSIHKTMKHIIDQNETIPLETLAHNVKGLLYLRSNDDKTQWKSYIQAGSFIKYLFENYPKDSIVNLYNSPSLISDLKEVTGKDIDKLESEWLKYIDKEFDSLTEEEKLEILYP</sequence>
<evidence type="ECO:0000313" key="3">
    <source>
        <dbReference type="Proteomes" id="UP000095209"/>
    </source>
</evidence>
<protein>
    <recommendedName>
        <fullName evidence="4">IrrE N-terminal-like domain-containing protein</fullName>
    </recommendedName>
</protein>
<accession>A0A1E5LE28</accession>
<evidence type="ECO:0000313" key="2">
    <source>
        <dbReference type="EMBL" id="OEH92333.1"/>
    </source>
</evidence>
<gene>
    <name evidence="2" type="ORF">BFG57_16285</name>
</gene>
<name>A0A1E5LE28_9BACI</name>
<dbReference type="AlphaFoldDB" id="A0A1E5LE28"/>
<reference evidence="2 3" key="1">
    <citation type="submission" date="2016-08" db="EMBL/GenBank/DDBJ databases">
        <title>Genome of Bacillus solimangrovi GH2-4.</title>
        <authorList>
            <person name="Lim S."/>
            <person name="Kim B.-C."/>
        </authorList>
    </citation>
    <scope>NUCLEOTIDE SEQUENCE [LARGE SCALE GENOMIC DNA]</scope>
    <source>
        <strain evidence="2 3">GH2-4</strain>
    </source>
</reference>
<evidence type="ECO:0008006" key="4">
    <source>
        <dbReference type="Google" id="ProtNLM"/>
    </source>
</evidence>
<proteinExistence type="predicted"/>
<comment type="caution">
    <text evidence="2">The sequence shown here is derived from an EMBL/GenBank/DDBJ whole genome shotgun (WGS) entry which is preliminary data.</text>
</comment>
<keyword evidence="1" id="KW-0732">Signal</keyword>
<feature type="signal peptide" evidence="1">
    <location>
        <begin position="1"/>
        <end position="18"/>
    </location>
</feature>
<keyword evidence="3" id="KW-1185">Reference proteome</keyword>
<feature type="chain" id="PRO_5039449137" description="IrrE N-terminal-like domain-containing protein" evidence="1">
    <location>
        <begin position="19"/>
        <end position="283"/>
    </location>
</feature>
<dbReference type="Proteomes" id="UP000095209">
    <property type="component" value="Unassembled WGS sequence"/>
</dbReference>
<evidence type="ECO:0000256" key="1">
    <source>
        <dbReference type="SAM" id="SignalP"/>
    </source>
</evidence>
<dbReference type="EMBL" id="MJEH01000031">
    <property type="protein sequence ID" value="OEH92333.1"/>
    <property type="molecule type" value="Genomic_DNA"/>
</dbReference>
<dbReference type="PROSITE" id="PS51257">
    <property type="entry name" value="PROKAR_LIPOPROTEIN"/>
    <property type="match status" value="1"/>
</dbReference>